<name>A0AAD6ZH64_9AGAR</name>
<evidence type="ECO:0000313" key="2">
    <source>
        <dbReference type="Proteomes" id="UP001218218"/>
    </source>
</evidence>
<dbReference type="PANTHER" id="PTHR31912:SF34">
    <property type="entry name" value="NOTOCHORD-RELATED PROTEIN"/>
    <property type="match status" value="1"/>
</dbReference>
<comment type="caution">
    <text evidence="1">The sequence shown here is derived from an EMBL/GenBank/DDBJ whole genome shotgun (WGS) entry which is preliminary data.</text>
</comment>
<organism evidence="1 2">
    <name type="scientific">Mycena albidolilacea</name>
    <dbReference type="NCBI Taxonomy" id="1033008"/>
    <lineage>
        <taxon>Eukaryota</taxon>
        <taxon>Fungi</taxon>
        <taxon>Dikarya</taxon>
        <taxon>Basidiomycota</taxon>
        <taxon>Agaricomycotina</taxon>
        <taxon>Agaricomycetes</taxon>
        <taxon>Agaricomycetidae</taxon>
        <taxon>Agaricales</taxon>
        <taxon>Marasmiineae</taxon>
        <taxon>Mycenaceae</taxon>
        <taxon>Mycena</taxon>
    </lineage>
</organism>
<dbReference type="EMBL" id="JARIHO010000048">
    <property type="protein sequence ID" value="KAJ7322806.1"/>
    <property type="molecule type" value="Genomic_DNA"/>
</dbReference>
<evidence type="ECO:0000313" key="1">
    <source>
        <dbReference type="EMBL" id="KAJ7322806.1"/>
    </source>
</evidence>
<accession>A0AAD6ZH64</accession>
<proteinExistence type="predicted"/>
<protein>
    <submittedName>
        <fullName evidence="1">Uncharacterized protein</fullName>
    </submittedName>
</protein>
<reference evidence="1" key="1">
    <citation type="submission" date="2023-03" db="EMBL/GenBank/DDBJ databases">
        <title>Massive genome expansion in bonnet fungi (Mycena s.s.) driven by repeated elements and novel gene families across ecological guilds.</title>
        <authorList>
            <consortium name="Lawrence Berkeley National Laboratory"/>
            <person name="Harder C.B."/>
            <person name="Miyauchi S."/>
            <person name="Viragh M."/>
            <person name="Kuo A."/>
            <person name="Thoen E."/>
            <person name="Andreopoulos B."/>
            <person name="Lu D."/>
            <person name="Skrede I."/>
            <person name="Drula E."/>
            <person name="Henrissat B."/>
            <person name="Morin E."/>
            <person name="Kohler A."/>
            <person name="Barry K."/>
            <person name="LaButti K."/>
            <person name="Morin E."/>
            <person name="Salamov A."/>
            <person name="Lipzen A."/>
            <person name="Mereny Z."/>
            <person name="Hegedus B."/>
            <person name="Baldrian P."/>
            <person name="Stursova M."/>
            <person name="Weitz H."/>
            <person name="Taylor A."/>
            <person name="Grigoriev I.V."/>
            <person name="Nagy L.G."/>
            <person name="Martin F."/>
            <person name="Kauserud H."/>
        </authorList>
    </citation>
    <scope>NUCLEOTIDE SEQUENCE</scope>
    <source>
        <strain evidence="1">CBHHK002</strain>
    </source>
</reference>
<gene>
    <name evidence="1" type="ORF">DFH08DRAFT_917082</name>
</gene>
<dbReference type="AlphaFoldDB" id="A0AAD6ZH64"/>
<dbReference type="PANTHER" id="PTHR31912">
    <property type="entry name" value="IP13529P"/>
    <property type="match status" value="1"/>
</dbReference>
<keyword evidence="2" id="KW-1185">Reference proteome</keyword>
<dbReference type="Proteomes" id="UP001218218">
    <property type="component" value="Unassembled WGS sequence"/>
</dbReference>
<sequence length="777" mass="89326">MITDHRGSDQIKDARILSDDQLKTIIWVMHECGTPDIPSFSALRKKQVQLTKDVNIQTVWHVSAMGNEFYMNHPVQLLALDWANPLVREFMQVYPEITDQISEMNQADKWTKEVDLDDLSPMWADWKMAAHKHYYIKELAQLKNGEFVIPMRWVIFNKEEYTKVYKVIHYPEVTQNMPNPVRQIAEGRPVFSIRIIPWTIQSTLNVYMANANLPHRKVSQECFVQFCSTSPHASAGEQLEALTEDIGSEKYHKEYNCKLEQDILFHIFAHVLPANNPQQAESASNAGVHTNLWCRYDMAGGAATHRETDEGYRALFKPGIPHTPAQTIQIIKRQIWAACSGVQDADKTALFWVAKLIVKARETQKERFGSDPRLKDKKLKGEARKAVKTRIKGLIQWELYNWVILQPEDRSSKLLRNSCDSPCEILHSILLGDDKYIWHETNTPWDKSKGDKFAVRLQSSSTNGLNLSSVRGRYIHFKILQQLGIFHLHEDLCSKNLFNLWKASGELGALLWFPKIQNLEQYLNNLQVCIDNVLDLWALVNPARIVTKYKLHVLPHLPEDVRWFRPAILFTTEGFKCWNAIFRLCSVLSNHQSPSHDIGVTLADMERFKHQVSGGWWKPDGSQDYVQAGREIIAFLEKNKELQRRLGWIDKSKPKPGSIKLESRRTATSASWREILGWLWKPELDSSAGKTWTTCKYVVSKSGDVCTKDSWVFFKCKFHLTDTNTILVGRICIILIPTTASARHSEAVVVIHKTRDIWMNMPVLSPSPEIQLAQPAV</sequence>